<accession>A0A229RUV3</accession>
<dbReference type="Proteomes" id="UP000215223">
    <property type="component" value="Unassembled WGS sequence"/>
</dbReference>
<comment type="caution">
    <text evidence="1">The sequence shown here is derived from an EMBL/GenBank/DDBJ whole genome shotgun (WGS) entry which is preliminary data.</text>
</comment>
<protein>
    <submittedName>
        <fullName evidence="1">Uncharacterized protein</fullName>
    </submittedName>
</protein>
<sequence length="123" mass="13262">MSTTIECHARRHDDMWTASVPQHSVYGSGRTLKALHDDLVHGLVLLGVTVHVTITPVSPELDRLRRAETAYDTALAEAVAALATKGSTVRDTAEATGVPIARVTALQARRSAPFTRTGRKHTP</sequence>
<keyword evidence="2" id="KW-1185">Reference proteome</keyword>
<name>A0A229RUV3_9PSEU</name>
<organism evidence="1 2">
    <name type="scientific">Amycolatopsis thailandensis</name>
    <dbReference type="NCBI Taxonomy" id="589330"/>
    <lineage>
        <taxon>Bacteria</taxon>
        <taxon>Bacillati</taxon>
        <taxon>Actinomycetota</taxon>
        <taxon>Actinomycetes</taxon>
        <taxon>Pseudonocardiales</taxon>
        <taxon>Pseudonocardiaceae</taxon>
        <taxon>Amycolatopsis</taxon>
    </lineage>
</organism>
<evidence type="ECO:0000313" key="1">
    <source>
        <dbReference type="EMBL" id="OXM50249.1"/>
    </source>
</evidence>
<evidence type="ECO:0000313" key="2">
    <source>
        <dbReference type="Proteomes" id="UP000215223"/>
    </source>
</evidence>
<dbReference type="AlphaFoldDB" id="A0A229RUV3"/>
<gene>
    <name evidence="1" type="ORF">CFP71_27840</name>
</gene>
<dbReference type="EMBL" id="NMQT01000102">
    <property type="protein sequence ID" value="OXM50249.1"/>
    <property type="molecule type" value="Genomic_DNA"/>
</dbReference>
<proteinExistence type="predicted"/>
<dbReference type="RefSeq" id="WP_093936910.1">
    <property type="nucleotide sequence ID" value="NZ_NMQT01000102.1"/>
</dbReference>
<reference evidence="1 2" key="1">
    <citation type="submission" date="2017-07" db="EMBL/GenBank/DDBJ databases">
        <title>Amycolatopsis thailandensis Genome sequencing and assembly.</title>
        <authorList>
            <person name="Kaur N."/>
            <person name="Mayilraj S."/>
        </authorList>
    </citation>
    <scope>NUCLEOTIDE SEQUENCE [LARGE SCALE GENOMIC DNA]</scope>
    <source>
        <strain evidence="1 2">JCM 16380</strain>
    </source>
</reference>
<dbReference type="OrthoDB" id="4560252at2"/>